<organism evidence="3 4">
    <name type="scientific">Candidatus Contendobacter odensis Run_B_J11</name>
    <dbReference type="NCBI Taxonomy" id="1400861"/>
    <lineage>
        <taxon>Bacteria</taxon>
        <taxon>Pseudomonadati</taxon>
        <taxon>Pseudomonadota</taxon>
        <taxon>Gammaproteobacteria</taxon>
        <taxon>Candidatus Competibacteraceae</taxon>
        <taxon>Candidatus Contendibacter</taxon>
    </lineage>
</organism>
<protein>
    <submittedName>
        <fullName evidence="3">F5/8 type C domain-containing protein</fullName>
    </submittedName>
</protein>
<evidence type="ECO:0000313" key="4">
    <source>
        <dbReference type="Proteomes" id="UP000019184"/>
    </source>
</evidence>
<dbReference type="SUPFAM" id="SSF51445">
    <property type="entry name" value="(Trans)glycosidases"/>
    <property type="match status" value="1"/>
</dbReference>
<dbReference type="AlphaFoldDB" id="A0A7U7G8B9"/>
<comment type="caution">
    <text evidence="3">The sequence shown here is derived from an EMBL/GenBank/DDBJ whole genome shotgun (WGS) entry which is preliminary data.</text>
</comment>
<proteinExistence type="predicted"/>
<keyword evidence="1" id="KW-0732">Signal</keyword>
<feature type="chain" id="PRO_5030759381" evidence="1">
    <location>
        <begin position="30"/>
        <end position="720"/>
    </location>
</feature>
<dbReference type="Pfam" id="PF00754">
    <property type="entry name" value="F5_F8_type_C"/>
    <property type="match status" value="1"/>
</dbReference>
<evidence type="ECO:0000259" key="2">
    <source>
        <dbReference type="PROSITE" id="PS50022"/>
    </source>
</evidence>
<feature type="domain" description="F5/8 type C" evidence="2">
    <location>
        <begin position="118"/>
        <end position="261"/>
    </location>
</feature>
<dbReference type="Gene3D" id="2.60.120.260">
    <property type="entry name" value="Galactose-binding domain-like"/>
    <property type="match status" value="1"/>
</dbReference>
<dbReference type="InterPro" id="IPR000421">
    <property type="entry name" value="FA58C"/>
</dbReference>
<dbReference type="PROSITE" id="PS50022">
    <property type="entry name" value="FA58C_3"/>
    <property type="match status" value="1"/>
</dbReference>
<sequence length="720" mass="82024">MERAISYRLFIRLIICCLSECLALSICLAQDQSVTISVAIGNPLNHFIPSQTFGAGIDGHEYGDTKKIFTEKNIAAMKSVGFGPLSYRLRTELGIETWHWNNAGQWSDPVHQRGYWVSRAESSKPIEQSYGYRLPRRGNTIDQANNDGYSRLDDGDQHTFWKSNPYLDQHFTGEDNARHPQWVVVDFTKSTPINALRIDWVRPYATEYTVEYCTTTKPNDIEDEVPTEWHTFPWGTFDNEKGTSQLKQLSPTPISTRFVRIMLKKSSGTIPKKVSDVRDHLGYAIQEIKLGTINAGGKFQDRVRHAKGNVKQTPMYVSSTDPWHSIHDRNPNTEQPGFDRVYNSGLTNSQPMLLPVGVLYDTPENAAAAIRYLKSHSYPVTQIEMGEEPDGQYVTPEDYGALYIQVADAIHAIDPELKLGGPCFQTTINEYKVWPIGNEKRTWMTRFLSYLKERNHEKDYSFFSFEWYPFDQGCISTAPQLAAHPDLLRGVIERLQRDGLSPSIPWMMTEYGYSAFSCRAEVDIEGALFNADAVALFLSLGGDRVYLYGYEPGNLMDELSCNSWGNNMIFLADDDLKIRYRTATYFGAKMINENWVKPGDQPHEVYEATSSLLNKIGQPLISAYALRRPDQLWSILIINKDPINSYPINLEFHDKTTRKMTIAKGDIELFQYSRDQYQWKSNGEHGRPSKSDLPVHKTIPLDQVALPPYSLSVILVHLPD</sequence>
<dbReference type="Gene3D" id="3.20.20.80">
    <property type="entry name" value="Glycosidases"/>
    <property type="match status" value="1"/>
</dbReference>
<dbReference type="Proteomes" id="UP000019184">
    <property type="component" value="Unassembled WGS sequence"/>
</dbReference>
<dbReference type="InterPro" id="IPR008979">
    <property type="entry name" value="Galactose-bd-like_sf"/>
</dbReference>
<evidence type="ECO:0000313" key="3">
    <source>
        <dbReference type="EMBL" id="CDH43430.1"/>
    </source>
</evidence>
<dbReference type="EMBL" id="CBTK010000024">
    <property type="protein sequence ID" value="CDH43430.1"/>
    <property type="molecule type" value="Genomic_DNA"/>
</dbReference>
<feature type="signal peptide" evidence="1">
    <location>
        <begin position="1"/>
        <end position="29"/>
    </location>
</feature>
<accession>A0A7U7G8B9</accession>
<gene>
    <name evidence="3" type="ORF">BN874_120081</name>
</gene>
<dbReference type="SUPFAM" id="SSF49785">
    <property type="entry name" value="Galactose-binding domain-like"/>
    <property type="match status" value="1"/>
</dbReference>
<reference evidence="3 4" key="1">
    <citation type="journal article" date="2014" name="ISME J.">
        <title>Candidatus Competibacter-lineage genomes retrieved from metagenomes reveal functional metabolic diversity.</title>
        <authorList>
            <person name="McIlroy S.J."/>
            <person name="Albertsen M."/>
            <person name="Andresen E.K."/>
            <person name="Saunders A.M."/>
            <person name="Kristiansen R."/>
            <person name="Stokholm-Bjerregaard M."/>
            <person name="Nielsen K.L."/>
            <person name="Nielsen P.H."/>
        </authorList>
    </citation>
    <scope>NUCLEOTIDE SEQUENCE [LARGE SCALE GENOMIC DNA]</scope>
    <source>
        <strain evidence="3 4">Run_B_J11</strain>
    </source>
</reference>
<dbReference type="OrthoDB" id="9776971at2"/>
<dbReference type="RefSeq" id="WP_051497304.1">
    <property type="nucleotide sequence ID" value="NZ_CBTK010000024.1"/>
</dbReference>
<keyword evidence="4" id="KW-1185">Reference proteome</keyword>
<dbReference type="InterPro" id="IPR017853">
    <property type="entry name" value="GH"/>
</dbReference>
<name>A0A7U7G8B9_9GAMM</name>
<evidence type="ECO:0000256" key="1">
    <source>
        <dbReference type="SAM" id="SignalP"/>
    </source>
</evidence>